<evidence type="ECO:0000313" key="1">
    <source>
        <dbReference type="EMBL" id="GAF78432.1"/>
    </source>
</evidence>
<reference evidence="1" key="1">
    <citation type="journal article" date="2014" name="Front. Microbiol.">
        <title>High frequency of phylogenetically diverse reductive dehalogenase-homologous genes in deep subseafloor sedimentary metagenomes.</title>
        <authorList>
            <person name="Kawai M."/>
            <person name="Futagami T."/>
            <person name="Toyoda A."/>
            <person name="Takaki Y."/>
            <person name="Nishi S."/>
            <person name="Hori S."/>
            <person name="Arai W."/>
            <person name="Tsubouchi T."/>
            <person name="Morono Y."/>
            <person name="Uchiyama I."/>
            <person name="Ito T."/>
            <person name="Fujiyama A."/>
            <person name="Inagaki F."/>
            <person name="Takami H."/>
        </authorList>
    </citation>
    <scope>NUCLEOTIDE SEQUENCE</scope>
    <source>
        <strain evidence="1">Expedition CK06-06</strain>
    </source>
</reference>
<organism evidence="1">
    <name type="scientific">marine sediment metagenome</name>
    <dbReference type="NCBI Taxonomy" id="412755"/>
    <lineage>
        <taxon>unclassified sequences</taxon>
        <taxon>metagenomes</taxon>
        <taxon>ecological metagenomes</taxon>
    </lineage>
</organism>
<protein>
    <submittedName>
        <fullName evidence="1">Uncharacterized protein</fullName>
    </submittedName>
</protein>
<comment type="caution">
    <text evidence="1">The sequence shown here is derived from an EMBL/GenBank/DDBJ whole genome shotgun (WGS) entry which is preliminary data.</text>
</comment>
<feature type="non-terminal residue" evidence="1">
    <location>
        <position position="1"/>
    </location>
</feature>
<dbReference type="EMBL" id="BARS01003156">
    <property type="protein sequence ID" value="GAF78432.1"/>
    <property type="molecule type" value="Genomic_DNA"/>
</dbReference>
<name>X0SRB9_9ZZZZ</name>
<accession>X0SRB9</accession>
<sequence length="482" mass="48986">GTTAHSYEIDIVAADLAGQIIAIPYAASATLAGKLVPGETWTVLLTSDSDTADFSHTVSASDELSDIAGALATAITDAAGEYAATATGDTLVFARQDGAAFTVEFELTATDDTVTPLAIAVLESGYEATADGSSLVIENAADPSFTTLLNITTVFGSTGSWILDVAADKTTVNLSGALLAGEVWTITLTDTVNGSISLDFNVVDLLPEIAAALAADINGYGPATITATVEGNTILIVNRAGNDFETVAWIALATDTSGTFTEQATGVATVATLSGTPVVGDTWRLKVDGTAYEVIVGDTYDIVDVETVLPVPTIVDTLEEIAVVLAGLVNADKASTQIDVTVVGEALVLVHTGGTAFTTVFELEPEPGIFAGSISVDTTTASAATVVLSGTPQTDEVWTIELKPGTSVSVTVGGTVNSVTVTTLEELSAALVFEINNLGGYVATTATTEVTGDTIVIVKLAGDTFDPTVTVTVPGTLATVDA</sequence>
<feature type="non-terminal residue" evidence="1">
    <location>
        <position position="482"/>
    </location>
</feature>
<gene>
    <name evidence="1" type="ORF">S01H1_06081</name>
</gene>
<dbReference type="AlphaFoldDB" id="X0SRB9"/>
<proteinExistence type="predicted"/>